<feature type="transmembrane region" description="Helical" evidence="2">
    <location>
        <begin position="51"/>
        <end position="76"/>
    </location>
</feature>
<accession>A0A9P6W252</accession>
<feature type="transmembrane region" description="Helical" evidence="2">
    <location>
        <begin position="290"/>
        <end position="308"/>
    </location>
</feature>
<name>A0A9P6W252_RHOMI</name>
<dbReference type="Pfam" id="PF10355">
    <property type="entry name" value="Ytp1"/>
    <property type="match status" value="1"/>
</dbReference>
<feature type="compositionally biased region" description="Basic and acidic residues" evidence="1">
    <location>
        <begin position="576"/>
        <end position="588"/>
    </location>
</feature>
<feature type="transmembrane region" description="Helical" evidence="2">
    <location>
        <begin position="228"/>
        <end position="247"/>
    </location>
</feature>
<feature type="compositionally biased region" description="Low complexity" evidence="1">
    <location>
        <begin position="491"/>
        <end position="504"/>
    </location>
</feature>
<feature type="transmembrane region" description="Helical" evidence="2">
    <location>
        <begin position="377"/>
        <end position="397"/>
    </location>
</feature>
<keyword evidence="3" id="KW-0732">Signal</keyword>
<evidence type="ECO:0000313" key="6">
    <source>
        <dbReference type="EMBL" id="KAG0660537.1"/>
    </source>
</evidence>
<feature type="transmembrane region" description="Helical" evidence="2">
    <location>
        <begin position="88"/>
        <end position="105"/>
    </location>
</feature>
<evidence type="ECO:0000256" key="2">
    <source>
        <dbReference type="SAM" id="Phobius"/>
    </source>
</evidence>
<reference evidence="6 7" key="1">
    <citation type="submission" date="2020-11" db="EMBL/GenBank/DDBJ databases">
        <title>Kefir isolates.</title>
        <authorList>
            <person name="Marcisauskas S."/>
            <person name="Kim Y."/>
            <person name="Blasche S."/>
        </authorList>
    </citation>
    <scope>NUCLEOTIDE SEQUENCE [LARGE SCALE GENOMIC DNA]</scope>
    <source>
        <strain evidence="6 7">KR</strain>
    </source>
</reference>
<feature type="transmembrane region" description="Helical" evidence="2">
    <location>
        <begin position="125"/>
        <end position="143"/>
    </location>
</feature>
<dbReference type="Pfam" id="PF10348">
    <property type="entry name" value="DUF2427"/>
    <property type="match status" value="1"/>
</dbReference>
<evidence type="ECO:0000259" key="5">
    <source>
        <dbReference type="Pfam" id="PF10355"/>
    </source>
</evidence>
<dbReference type="InterPro" id="IPR018825">
    <property type="entry name" value="DUF2427"/>
</dbReference>
<feature type="domain" description="DUF2427" evidence="4">
    <location>
        <begin position="39"/>
        <end position="142"/>
    </location>
</feature>
<feature type="transmembrane region" description="Helical" evidence="2">
    <location>
        <begin position="164"/>
        <end position="182"/>
    </location>
</feature>
<organism evidence="6 7">
    <name type="scientific">Rhodotorula mucilaginosa</name>
    <name type="common">Yeast</name>
    <name type="synonym">Rhodotorula rubra</name>
    <dbReference type="NCBI Taxonomy" id="5537"/>
    <lineage>
        <taxon>Eukaryota</taxon>
        <taxon>Fungi</taxon>
        <taxon>Dikarya</taxon>
        <taxon>Basidiomycota</taxon>
        <taxon>Pucciniomycotina</taxon>
        <taxon>Microbotryomycetes</taxon>
        <taxon>Sporidiobolales</taxon>
        <taxon>Sporidiobolaceae</taxon>
        <taxon>Rhodotorula</taxon>
    </lineage>
</organism>
<feature type="transmembrane region" description="Helical" evidence="2">
    <location>
        <begin position="315"/>
        <end position="332"/>
    </location>
</feature>
<feature type="compositionally biased region" description="Basic and acidic residues" evidence="1">
    <location>
        <begin position="683"/>
        <end position="694"/>
    </location>
</feature>
<dbReference type="AlphaFoldDB" id="A0A9P6W252"/>
<dbReference type="InterPro" id="IPR018827">
    <property type="entry name" value="YTP1_C"/>
</dbReference>
<evidence type="ECO:0000256" key="1">
    <source>
        <dbReference type="SAM" id="MobiDB-lite"/>
    </source>
</evidence>
<feature type="region of interest" description="Disordered" evidence="1">
    <location>
        <begin position="619"/>
        <end position="716"/>
    </location>
</feature>
<dbReference type="OrthoDB" id="4137487at2759"/>
<protein>
    <recommendedName>
        <fullName evidence="8">Integral membrane protein</fullName>
    </recommendedName>
</protein>
<keyword evidence="2" id="KW-1133">Transmembrane helix</keyword>
<dbReference type="CDD" id="cd08760">
    <property type="entry name" value="Cyt_b561_FRRS1_like"/>
    <property type="match status" value="1"/>
</dbReference>
<dbReference type="PANTHER" id="PTHR31685">
    <property type="entry name" value="INTEGRAL MEMBRANE PROTEIN (AFU_ORTHOLOGUE AFUA_6G12730)-RELATED"/>
    <property type="match status" value="1"/>
</dbReference>
<proteinExistence type="predicted"/>
<feature type="compositionally biased region" description="Acidic residues" evidence="1">
    <location>
        <begin position="650"/>
        <end position="667"/>
    </location>
</feature>
<feature type="compositionally biased region" description="Acidic residues" evidence="1">
    <location>
        <begin position="464"/>
        <end position="483"/>
    </location>
</feature>
<keyword evidence="2" id="KW-0812">Transmembrane</keyword>
<feature type="transmembrane region" description="Helical" evidence="2">
    <location>
        <begin position="344"/>
        <end position="365"/>
    </location>
</feature>
<feature type="transmembrane region" description="Helical" evidence="2">
    <location>
        <begin position="417"/>
        <end position="438"/>
    </location>
</feature>
<feature type="region of interest" description="Disordered" evidence="1">
    <location>
        <begin position="461"/>
        <end position="504"/>
    </location>
</feature>
<evidence type="ECO:0000259" key="4">
    <source>
        <dbReference type="Pfam" id="PF10348"/>
    </source>
</evidence>
<feature type="signal peptide" evidence="3">
    <location>
        <begin position="1"/>
        <end position="27"/>
    </location>
</feature>
<feature type="domain" description="Protein YTP1-like C-terminal" evidence="5">
    <location>
        <begin position="168"/>
        <end position="435"/>
    </location>
</feature>
<keyword evidence="2" id="KW-0472">Membrane</keyword>
<feature type="compositionally biased region" description="Polar residues" evidence="1">
    <location>
        <begin position="696"/>
        <end position="707"/>
    </location>
</feature>
<dbReference type="Proteomes" id="UP000777482">
    <property type="component" value="Unassembled WGS sequence"/>
</dbReference>
<dbReference type="PANTHER" id="PTHR31685:SF2">
    <property type="entry name" value="PROTEIN YTP1"/>
    <property type="match status" value="1"/>
</dbReference>
<feature type="chain" id="PRO_5040517265" description="Integral membrane protein" evidence="3">
    <location>
        <begin position="28"/>
        <end position="716"/>
    </location>
</feature>
<dbReference type="EMBL" id="PUHQ01000043">
    <property type="protein sequence ID" value="KAG0660537.1"/>
    <property type="molecule type" value="Genomic_DNA"/>
</dbReference>
<comment type="caution">
    <text evidence="6">The sequence shown here is derived from an EMBL/GenBank/DDBJ whole genome shotgun (WGS) entry which is preliminary data.</text>
</comment>
<evidence type="ECO:0008006" key="8">
    <source>
        <dbReference type="Google" id="ProtNLM"/>
    </source>
</evidence>
<feature type="transmembrane region" description="Helical" evidence="2">
    <location>
        <begin position="259"/>
        <end position="278"/>
    </location>
</feature>
<evidence type="ECO:0000313" key="7">
    <source>
        <dbReference type="Proteomes" id="UP000777482"/>
    </source>
</evidence>
<gene>
    <name evidence="6" type="ORF">C6P46_004562</name>
</gene>
<feature type="region of interest" description="Disordered" evidence="1">
    <location>
        <begin position="576"/>
        <end position="606"/>
    </location>
</feature>
<sequence>MTRLPGICARRLLVFGLVAATLVAAHAHHDAEDVGPYEHNFTNEEPLDHVIKWHIAEILASCRIQISCWGILFPIGMVLGITRSRFHVPWQLVAIALSLAGNYLGHHHHGRAFHMTAHAHFATYLWWYLILQLAFGVFLKLHVLEGTTLRRGVVMAHGLVGKSFPVVGWVQMIFGGIAALGFCFGDHFGQCLAHFIMGSSTHTSSFPMILQKKETNFRTLARETGSAFIGYAMILLLMLRVGAGFLARKRVSQEYLDSWVIMLWGIVNTFTEHNFLAAHPTGWSHKDMQHVSLGVLWWAGGALGIFLGRKSTRNVVPAVIISMTGYAMANHGQHLEFSTDVHRLFGWSLMSAGFARIIEVCFVLRDSASDNTRPPRAFQHLPPYLLVLSGLTFLSATEEQMQWIAGSGMDSTTYANILFSGAFAIYLVGNALLELYMVQAHKQSPPSTMTTQQQHAEIGLVAASEEEQEDDRVGLGDEDEDVENAAGAGGPRYRPPTTTGTSSSPIFKRLAHAVPAALAGLAGSVASVVRSLDNAASSSSSPSSSSLLNRAGAGDREMAEYYESLPLTNRDSADHHRMVQQQHDHDGTHTLSTSSSSSAPRGHAQQQYHHMNANEISSHAGAGGRIANGRRADTQAGAGASDETVFDIGDFGEDDDGGDGYWQDDDDKGAVDGADLDDSNGTTRDDVEGERVEGRAQSSRPSSTNAQGVHRTARVT</sequence>
<keyword evidence="7" id="KW-1185">Reference proteome</keyword>
<evidence type="ECO:0000256" key="3">
    <source>
        <dbReference type="SAM" id="SignalP"/>
    </source>
</evidence>